<protein>
    <submittedName>
        <fullName evidence="1">Targeting for Xklp2-A-like</fullName>
    </submittedName>
</protein>
<dbReference type="Gramene" id="OE9A100683T1">
    <property type="protein sequence ID" value="OE9A100683C1"/>
    <property type="gene ID" value="OE9A100683"/>
</dbReference>
<gene>
    <name evidence="1" type="ORF">OLEA9_A100683</name>
</gene>
<dbReference type="EMBL" id="CACTIH010000161">
    <property type="protein sequence ID" value="CAA2955751.1"/>
    <property type="molecule type" value="Genomic_DNA"/>
</dbReference>
<organism evidence="1 2">
    <name type="scientific">Olea europaea subsp. europaea</name>
    <dbReference type="NCBI Taxonomy" id="158383"/>
    <lineage>
        <taxon>Eukaryota</taxon>
        <taxon>Viridiplantae</taxon>
        <taxon>Streptophyta</taxon>
        <taxon>Embryophyta</taxon>
        <taxon>Tracheophyta</taxon>
        <taxon>Spermatophyta</taxon>
        <taxon>Magnoliopsida</taxon>
        <taxon>eudicotyledons</taxon>
        <taxon>Gunneridae</taxon>
        <taxon>Pentapetalae</taxon>
        <taxon>asterids</taxon>
        <taxon>lamiids</taxon>
        <taxon>Lamiales</taxon>
        <taxon>Oleaceae</taxon>
        <taxon>Oleeae</taxon>
        <taxon>Olea</taxon>
    </lineage>
</organism>
<name>A0A8S0PQU4_OLEEU</name>
<sequence length="104" mass="11619">MAVSEDPNIGPSPKNKIRAWKFLIMKKKSQEHQSNGLAAAVACTKCEKTNGRSKCLCVAYESLRASQEEFFENCGKIDDGVDFKKLKECDSRVDGKENEINSMN</sequence>
<accession>A0A8S0PQU4</accession>
<dbReference type="OrthoDB" id="7677582at2759"/>
<evidence type="ECO:0000313" key="1">
    <source>
        <dbReference type="EMBL" id="CAA2955751.1"/>
    </source>
</evidence>
<proteinExistence type="predicted"/>
<comment type="caution">
    <text evidence="1">The sequence shown here is derived from an EMBL/GenBank/DDBJ whole genome shotgun (WGS) entry which is preliminary data.</text>
</comment>
<dbReference type="AlphaFoldDB" id="A0A8S0PQU4"/>
<evidence type="ECO:0000313" key="2">
    <source>
        <dbReference type="Proteomes" id="UP000594638"/>
    </source>
</evidence>
<keyword evidence="2" id="KW-1185">Reference proteome</keyword>
<reference evidence="1 2" key="1">
    <citation type="submission" date="2019-12" db="EMBL/GenBank/DDBJ databases">
        <authorList>
            <person name="Alioto T."/>
            <person name="Alioto T."/>
            <person name="Gomez Garrido J."/>
        </authorList>
    </citation>
    <scope>NUCLEOTIDE SEQUENCE [LARGE SCALE GENOMIC DNA]</scope>
</reference>
<dbReference type="Proteomes" id="UP000594638">
    <property type="component" value="Unassembled WGS sequence"/>
</dbReference>